<evidence type="ECO:0000256" key="1">
    <source>
        <dbReference type="ARBA" id="ARBA00004651"/>
    </source>
</evidence>
<feature type="transmembrane region" description="Helical" evidence="5">
    <location>
        <begin position="71"/>
        <end position="91"/>
    </location>
</feature>
<gene>
    <name evidence="7" type="ORF">OJ997_24290</name>
</gene>
<feature type="transmembrane region" description="Helical" evidence="5">
    <location>
        <begin position="375"/>
        <end position="398"/>
    </location>
</feature>
<name>A0A9X3NCD7_9ACTN</name>
<keyword evidence="2 5" id="KW-0812">Transmembrane</keyword>
<feature type="transmembrane region" description="Helical" evidence="5">
    <location>
        <begin position="12"/>
        <end position="31"/>
    </location>
</feature>
<feature type="transmembrane region" description="Helical" evidence="5">
    <location>
        <begin position="290"/>
        <end position="307"/>
    </location>
</feature>
<dbReference type="PROSITE" id="PS50850">
    <property type="entry name" value="MFS"/>
    <property type="match status" value="1"/>
</dbReference>
<dbReference type="InterPro" id="IPR011701">
    <property type="entry name" value="MFS"/>
</dbReference>
<proteinExistence type="predicted"/>
<dbReference type="Gene3D" id="1.20.1250.20">
    <property type="entry name" value="MFS general substrate transporter like domains"/>
    <property type="match status" value="1"/>
</dbReference>
<dbReference type="InterPro" id="IPR036259">
    <property type="entry name" value="MFS_trans_sf"/>
</dbReference>
<evidence type="ECO:0000256" key="2">
    <source>
        <dbReference type="ARBA" id="ARBA00022692"/>
    </source>
</evidence>
<dbReference type="AlphaFoldDB" id="A0A9X3NCD7"/>
<dbReference type="GO" id="GO:0022857">
    <property type="term" value="F:transmembrane transporter activity"/>
    <property type="evidence" value="ECO:0007669"/>
    <property type="project" value="InterPro"/>
</dbReference>
<dbReference type="Pfam" id="PF07690">
    <property type="entry name" value="MFS_1"/>
    <property type="match status" value="1"/>
</dbReference>
<protein>
    <submittedName>
        <fullName evidence="7">MFS transporter</fullName>
    </submittedName>
</protein>
<dbReference type="InterPro" id="IPR005829">
    <property type="entry name" value="Sugar_transporter_CS"/>
</dbReference>
<dbReference type="InterPro" id="IPR020846">
    <property type="entry name" value="MFS_dom"/>
</dbReference>
<dbReference type="PANTHER" id="PTHR23530:SF1">
    <property type="entry name" value="PERMEASE, MAJOR FACILITATOR SUPERFAMILY-RELATED"/>
    <property type="match status" value="1"/>
</dbReference>
<evidence type="ECO:0000256" key="4">
    <source>
        <dbReference type="ARBA" id="ARBA00023136"/>
    </source>
</evidence>
<feature type="transmembrane region" description="Helical" evidence="5">
    <location>
        <begin position="43"/>
        <end position="64"/>
    </location>
</feature>
<feature type="transmembrane region" description="Helical" evidence="5">
    <location>
        <begin position="97"/>
        <end position="123"/>
    </location>
</feature>
<dbReference type="RefSeq" id="WP_270027840.1">
    <property type="nucleotide sequence ID" value="NZ_JAPDDP010000054.1"/>
</dbReference>
<feature type="transmembrane region" description="Helical" evidence="5">
    <location>
        <begin position="170"/>
        <end position="188"/>
    </location>
</feature>
<feature type="domain" description="Major facilitator superfamily (MFS) profile" evidence="6">
    <location>
        <begin position="1"/>
        <end position="404"/>
    </location>
</feature>
<comment type="subcellular location">
    <subcellularLocation>
        <location evidence="1">Cell membrane</location>
        <topology evidence="1">Multi-pass membrane protein</topology>
    </subcellularLocation>
</comment>
<dbReference type="InterPro" id="IPR053160">
    <property type="entry name" value="MFS_DHA3_Transporter"/>
</dbReference>
<dbReference type="SUPFAM" id="SSF103473">
    <property type="entry name" value="MFS general substrate transporter"/>
    <property type="match status" value="1"/>
</dbReference>
<evidence type="ECO:0000313" key="8">
    <source>
        <dbReference type="Proteomes" id="UP001147653"/>
    </source>
</evidence>
<feature type="transmembrane region" description="Helical" evidence="5">
    <location>
        <begin position="257"/>
        <end position="278"/>
    </location>
</feature>
<keyword evidence="4 5" id="KW-0472">Membrane</keyword>
<evidence type="ECO:0000259" key="6">
    <source>
        <dbReference type="PROSITE" id="PS50850"/>
    </source>
</evidence>
<comment type="caution">
    <text evidence="7">The sequence shown here is derived from an EMBL/GenBank/DDBJ whole genome shotgun (WGS) entry which is preliminary data.</text>
</comment>
<sequence>MDSRAVVRTYLALMLGNTLAASFIWGINTIFLLDAGLSNLEAFAANALFSAGMVLFEVPTGIVADGVGRRASYLLGTITLTLSTLLYVYLWEVEAPFWAWALASLWLGLGFTFFSGAVEAWLVDALDATGYEGSLETVFGRGQIVGGIAMLGGAVAGGFLAARISLGFPFVVRSVVLAVMFVVAWRLMHDIGFTRPERRERPLAEIRGIWNASIEHGWRVPAVKWLMVQALFTGGIGIYGFYALQPYLLELYGDPDAYQVAGISAAIAAGAQILGGVAAPQIRRVFARRTSALAFIAAAGAATLALMGLFEHFWAVIGLTVSWGLLFAASTPIRQTYINGLIPSRQRATILSFDSMMTSAGGVWAQPALGRAADAYGYAATYLMSAGIQLLALPFIALSRRQNAPADLVAAGPFAAEVGPEVDEKRQPDDEPLEP</sequence>
<dbReference type="Proteomes" id="UP001147653">
    <property type="component" value="Unassembled WGS sequence"/>
</dbReference>
<dbReference type="GO" id="GO:0005886">
    <property type="term" value="C:plasma membrane"/>
    <property type="evidence" value="ECO:0007669"/>
    <property type="project" value="UniProtKB-SubCell"/>
</dbReference>
<dbReference type="EMBL" id="JAPDDP010000054">
    <property type="protein sequence ID" value="MDA0183451.1"/>
    <property type="molecule type" value="Genomic_DNA"/>
</dbReference>
<feature type="transmembrane region" description="Helical" evidence="5">
    <location>
        <begin position="144"/>
        <end position="164"/>
    </location>
</feature>
<dbReference type="PANTHER" id="PTHR23530">
    <property type="entry name" value="TRANSPORT PROTEIN-RELATED"/>
    <property type="match status" value="1"/>
</dbReference>
<organism evidence="7 8">
    <name type="scientific">Solirubrobacter phytolaccae</name>
    <dbReference type="NCBI Taxonomy" id="1404360"/>
    <lineage>
        <taxon>Bacteria</taxon>
        <taxon>Bacillati</taxon>
        <taxon>Actinomycetota</taxon>
        <taxon>Thermoleophilia</taxon>
        <taxon>Solirubrobacterales</taxon>
        <taxon>Solirubrobacteraceae</taxon>
        <taxon>Solirubrobacter</taxon>
    </lineage>
</organism>
<reference evidence="7" key="1">
    <citation type="submission" date="2022-10" db="EMBL/GenBank/DDBJ databases">
        <title>The WGS of Solirubrobacter phytolaccae KCTC 29190.</title>
        <authorList>
            <person name="Jiang Z."/>
        </authorList>
    </citation>
    <scope>NUCLEOTIDE SEQUENCE</scope>
    <source>
        <strain evidence="7">KCTC 29190</strain>
    </source>
</reference>
<evidence type="ECO:0000256" key="5">
    <source>
        <dbReference type="SAM" id="Phobius"/>
    </source>
</evidence>
<evidence type="ECO:0000256" key="3">
    <source>
        <dbReference type="ARBA" id="ARBA00022989"/>
    </source>
</evidence>
<feature type="transmembrane region" description="Helical" evidence="5">
    <location>
        <begin position="225"/>
        <end position="245"/>
    </location>
</feature>
<keyword evidence="3 5" id="KW-1133">Transmembrane helix</keyword>
<evidence type="ECO:0000313" key="7">
    <source>
        <dbReference type="EMBL" id="MDA0183451.1"/>
    </source>
</evidence>
<dbReference type="PROSITE" id="PS00216">
    <property type="entry name" value="SUGAR_TRANSPORT_1"/>
    <property type="match status" value="1"/>
</dbReference>
<accession>A0A9X3NCD7</accession>
<keyword evidence="8" id="KW-1185">Reference proteome</keyword>